<dbReference type="OMA" id="GWNPVRK"/>
<evidence type="ECO:0000256" key="2">
    <source>
        <dbReference type="ARBA" id="ARBA00006168"/>
    </source>
</evidence>
<dbReference type="GO" id="GO:0005634">
    <property type="term" value="C:nucleus"/>
    <property type="evidence" value="ECO:0007669"/>
    <property type="project" value="UniProtKB-SubCell"/>
</dbReference>
<comment type="subcellular location">
    <subcellularLocation>
        <location evidence="1">Nucleus</location>
    </subcellularLocation>
</comment>
<dbReference type="GO" id="GO:0003689">
    <property type="term" value="F:DNA clamp loader activity"/>
    <property type="evidence" value="ECO:0007669"/>
    <property type="project" value="TreeGrafter"/>
</dbReference>
<keyword evidence="5" id="KW-0067">ATP-binding</keyword>
<dbReference type="SUPFAM" id="SSF52540">
    <property type="entry name" value="P-loop containing nucleoside triphosphate hydrolases"/>
    <property type="match status" value="1"/>
</dbReference>
<evidence type="ECO:0000256" key="5">
    <source>
        <dbReference type="ARBA" id="ARBA00022840"/>
    </source>
</evidence>
<evidence type="ECO:0000256" key="7">
    <source>
        <dbReference type="ARBA" id="ARBA00023306"/>
    </source>
</evidence>
<organism evidence="9 10">
    <name type="scientific">Lucilia cuprina</name>
    <name type="common">Green bottle fly</name>
    <name type="synonym">Australian sheep blowfly</name>
    <dbReference type="NCBI Taxonomy" id="7375"/>
    <lineage>
        <taxon>Eukaryota</taxon>
        <taxon>Metazoa</taxon>
        <taxon>Ecdysozoa</taxon>
        <taxon>Arthropoda</taxon>
        <taxon>Hexapoda</taxon>
        <taxon>Insecta</taxon>
        <taxon>Pterygota</taxon>
        <taxon>Neoptera</taxon>
        <taxon>Endopterygota</taxon>
        <taxon>Diptera</taxon>
        <taxon>Brachycera</taxon>
        <taxon>Muscomorpha</taxon>
        <taxon>Oestroidea</taxon>
        <taxon>Calliphoridae</taxon>
        <taxon>Luciliinae</taxon>
        <taxon>Lucilia</taxon>
    </lineage>
</organism>
<keyword evidence="7" id="KW-0131">Cell cycle</keyword>
<evidence type="ECO:0000313" key="10">
    <source>
        <dbReference type="Proteomes" id="UP000037069"/>
    </source>
</evidence>
<evidence type="ECO:0000256" key="8">
    <source>
        <dbReference type="SAM" id="MobiDB-lite"/>
    </source>
</evidence>
<evidence type="ECO:0000256" key="3">
    <source>
        <dbReference type="ARBA" id="ARBA00022741"/>
    </source>
</evidence>
<evidence type="ECO:0000256" key="6">
    <source>
        <dbReference type="ARBA" id="ARBA00023242"/>
    </source>
</evidence>
<accession>A0A0L0CC04</accession>
<keyword evidence="6" id="KW-0539">Nucleus</keyword>
<comment type="similarity">
    <text evidence="2">Belongs to the rad17/RAD24 family.</text>
</comment>
<dbReference type="InterPro" id="IPR027417">
    <property type="entry name" value="P-loop_NTPase"/>
</dbReference>
<dbReference type="PANTHER" id="PTHR12172">
    <property type="entry name" value="CELL CYCLE CHECKPOINT PROTEIN RAD17"/>
    <property type="match status" value="1"/>
</dbReference>
<dbReference type="GO" id="GO:0006281">
    <property type="term" value="P:DNA repair"/>
    <property type="evidence" value="ECO:0007669"/>
    <property type="project" value="InterPro"/>
</dbReference>
<evidence type="ECO:0000256" key="4">
    <source>
        <dbReference type="ARBA" id="ARBA00022763"/>
    </source>
</evidence>
<name>A0A0L0CC04_LUCCU</name>
<dbReference type="Pfam" id="PF03215">
    <property type="entry name" value="Rad17"/>
    <property type="match status" value="1"/>
</dbReference>
<comment type="caution">
    <text evidence="9">The sequence shown here is derived from an EMBL/GenBank/DDBJ whole genome shotgun (WGS) entry which is preliminary data.</text>
</comment>
<dbReference type="EMBL" id="JRES01000720">
    <property type="protein sequence ID" value="KNC28974.1"/>
    <property type="molecule type" value="Genomic_DNA"/>
</dbReference>
<dbReference type="GO" id="GO:0003682">
    <property type="term" value="F:chromatin binding"/>
    <property type="evidence" value="ECO:0007669"/>
    <property type="project" value="TreeGrafter"/>
</dbReference>
<dbReference type="STRING" id="7375.A0A0L0CC04"/>
<evidence type="ECO:0008006" key="11">
    <source>
        <dbReference type="Google" id="ProtNLM"/>
    </source>
</evidence>
<protein>
    <recommendedName>
        <fullName evidence="11">Cell cycle checkpoint protein RAD17</fullName>
    </recommendedName>
</protein>
<keyword evidence="3" id="KW-0547">Nucleotide-binding</keyword>
<proteinExistence type="inferred from homology"/>
<reference evidence="9 10" key="1">
    <citation type="journal article" date="2015" name="Nat. Commun.">
        <title>Lucilia cuprina genome unlocks parasitic fly biology to underpin future interventions.</title>
        <authorList>
            <person name="Anstead C.A."/>
            <person name="Korhonen P.K."/>
            <person name="Young N.D."/>
            <person name="Hall R.S."/>
            <person name="Jex A.R."/>
            <person name="Murali S.C."/>
            <person name="Hughes D.S."/>
            <person name="Lee S.F."/>
            <person name="Perry T."/>
            <person name="Stroehlein A.J."/>
            <person name="Ansell B.R."/>
            <person name="Breugelmans B."/>
            <person name="Hofmann A."/>
            <person name="Qu J."/>
            <person name="Dugan S."/>
            <person name="Lee S.L."/>
            <person name="Chao H."/>
            <person name="Dinh H."/>
            <person name="Han Y."/>
            <person name="Doddapaneni H.V."/>
            <person name="Worley K.C."/>
            <person name="Muzny D.M."/>
            <person name="Ioannidis P."/>
            <person name="Waterhouse R.M."/>
            <person name="Zdobnov E.M."/>
            <person name="James P.J."/>
            <person name="Bagnall N.H."/>
            <person name="Kotze A.C."/>
            <person name="Gibbs R.A."/>
            <person name="Richards S."/>
            <person name="Batterham P."/>
            <person name="Gasser R.B."/>
        </authorList>
    </citation>
    <scope>NUCLEOTIDE SEQUENCE [LARGE SCALE GENOMIC DNA]</scope>
    <source>
        <strain evidence="9 10">LS</strain>
        <tissue evidence="9">Full body</tissue>
    </source>
</reference>
<dbReference type="OrthoDB" id="10265971at2759"/>
<dbReference type="Proteomes" id="UP000037069">
    <property type="component" value="Unassembled WGS sequence"/>
</dbReference>
<dbReference type="GO" id="GO:0000077">
    <property type="term" value="P:DNA damage checkpoint signaling"/>
    <property type="evidence" value="ECO:0007669"/>
    <property type="project" value="TreeGrafter"/>
</dbReference>
<keyword evidence="4" id="KW-0227">DNA damage</keyword>
<feature type="region of interest" description="Disordered" evidence="8">
    <location>
        <begin position="1"/>
        <end position="20"/>
    </location>
</feature>
<evidence type="ECO:0000313" key="9">
    <source>
        <dbReference type="EMBL" id="KNC28974.1"/>
    </source>
</evidence>
<dbReference type="PANTHER" id="PTHR12172:SF0">
    <property type="entry name" value="CELL CYCLE CHECKPOINT PROTEIN RAD17"/>
    <property type="match status" value="1"/>
</dbReference>
<gene>
    <name evidence="9" type="ORF">FF38_13786</name>
</gene>
<keyword evidence="10" id="KW-1185">Reference proteome</keyword>
<dbReference type="GO" id="GO:0005524">
    <property type="term" value="F:ATP binding"/>
    <property type="evidence" value="ECO:0007669"/>
    <property type="project" value="UniProtKB-KW"/>
</dbReference>
<dbReference type="InterPro" id="IPR004582">
    <property type="entry name" value="Checkpoint_prot_Rad17_Rad24"/>
</dbReference>
<dbReference type="AlphaFoldDB" id="A0A0L0CC04"/>
<dbReference type="GO" id="GO:0033314">
    <property type="term" value="P:mitotic DNA replication checkpoint signaling"/>
    <property type="evidence" value="ECO:0007669"/>
    <property type="project" value="TreeGrafter"/>
</dbReference>
<sequence length="493" mass="55672">MHNLHDTSNSSKRTTRKKSTTVQLAEEIINLDAEDGCKNDGSTFLERTTNTNVQISSENWIDVFAPSNSDELAIHPKKVLEIQQWFQHCAAMRRKNPAQLCLLTGPSGSGKTAAVRILAKENKINIQEWINPVDQEMVYNLGDQVYGQSYVSSQVDAFKNFLFKASRYRSLLETISSDKRLLMVEDFPNFLLRDPTVFQEILEDYVNYAKSPLIFIVTDAKTRGLNISYNLFTDQIKQKFLINHISFNAIASTIMQKAMKRFCSLMRSPPHCEIYKSPPSDIIDSIVISAQGDIRNALINLHFSSLKGAPGLLTKRIEIAEESKTSRKRKGQHTLKSVGRDESVTMMHALGRVFNPKFTEDKHFVHSPEELAEAFTTEPKKFIDLVQANYVLHFRDIEYVLEAANGLSLCDIMLNDYRDDSLALTGLNVGIRSVMVANTNPATGWMPIKGQKRIDANTVKIPLHASKVLPEHHNISSSLYALDYKTFVNIISP</sequence>
<evidence type="ECO:0000256" key="1">
    <source>
        <dbReference type="ARBA" id="ARBA00004123"/>
    </source>
</evidence>
<dbReference type="Gene3D" id="3.40.50.300">
    <property type="entry name" value="P-loop containing nucleotide triphosphate hydrolases"/>
    <property type="match status" value="1"/>
</dbReference>